<dbReference type="AlphaFoldDB" id="A0AAD7KWK1"/>
<dbReference type="Proteomes" id="UP001163823">
    <property type="component" value="Chromosome 13"/>
</dbReference>
<organism evidence="1 2">
    <name type="scientific">Quillaja saponaria</name>
    <name type="common">Soap bark tree</name>
    <dbReference type="NCBI Taxonomy" id="32244"/>
    <lineage>
        <taxon>Eukaryota</taxon>
        <taxon>Viridiplantae</taxon>
        <taxon>Streptophyta</taxon>
        <taxon>Embryophyta</taxon>
        <taxon>Tracheophyta</taxon>
        <taxon>Spermatophyta</taxon>
        <taxon>Magnoliopsida</taxon>
        <taxon>eudicotyledons</taxon>
        <taxon>Gunneridae</taxon>
        <taxon>Pentapetalae</taxon>
        <taxon>rosids</taxon>
        <taxon>fabids</taxon>
        <taxon>Fabales</taxon>
        <taxon>Quillajaceae</taxon>
        <taxon>Quillaja</taxon>
    </lineage>
</organism>
<evidence type="ECO:0000313" key="1">
    <source>
        <dbReference type="EMBL" id="KAJ7947133.1"/>
    </source>
</evidence>
<sequence>MVWGQIDSRKTNLSYCGLPFKPLRLKWMSWSGEMLKIAEGRLREKGGERESDPERDLGMLYRKKKKGEEQVPLPFSHPVPHLLNFNFFFQIL</sequence>
<reference evidence="1" key="1">
    <citation type="journal article" date="2023" name="Science">
        <title>Elucidation of the pathway for biosynthesis of saponin adjuvants from the soapbark tree.</title>
        <authorList>
            <person name="Reed J."/>
            <person name="Orme A."/>
            <person name="El-Demerdash A."/>
            <person name="Owen C."/>
            <person name="Martin L.B.B."/>
            <person name="Misra R.C."/>
            <person name="Kikuchi S."/>
            <person name="Rejzek M."/>
            <person name="Martin A.C."/>
            <person name="Harkess A."/>
            <person name="Leebens-Mack J."/>
            <person name="Louveau T."/>
            <person name="Stephenson M.J."/>
            <person name="Osbourn A."/>
        </authorList>
    </citation>
    <scope>NUCLEOTIDE SEQUENCE</scope>
    <source>
        <strain evidence="1">S10</strain>
    </source>
</reference>
<dbReference type="KEGG" id="qsa:O6P43_031979"/>
<comment type="caution">
    <text evidence="1">The sequence shown here is derived from an EMBL/GenBank/DDBJ whole genome shotgun (WGS) entry which is preliminary data.</text>
</comment>
<proteinExistence type="predicted"/>
<gene>
    <name evidence="1" type="ORF">O6P43_031979</name>
</gene>
<name>A0AAD7KWK1_QUISA</name>
<keyword evidence="2" id="KW-1185">Reference proteome</keyword>
<protein>
    <submittedName>
        <fullName evidence="1">Uncharacterized protein</fullName>
    </submittedName>
</protein>
<accession>A0AAD7KWK1</accession>
<dbReference type="EMBL" id="JARAOO010000013">
    <property type="protein sequence ID" value="KAJ7947133.1"/>
    <property type="molecule type" value="Genomic_DNA"/>
</dbReference>
<evidence type="ECO:0000313" key="2">
    <source>
        <dbReference type="Proteomes" id="UP001163823"/>
    </source>
</evidence>